<protein>
    <recommendedName>
        <fullName evidence="3">Piezo transmembrane helical unit domain-containing protein</fullName>
    </recommendedName>
</protein>
<reference evidence="4 5" key="1">
    <citation type="submission" date="2018-11" db="EMBL/GenBank/DDBJ databases">
        <authorList>
            <consortium name="Pathogen Informatics"/>
        </authorList>
    </citation>
    <scope>NUCLEOTIDE SEQUENCE [LARGE SCALE GENOMIC DNA]</scope>
</reference>
<feature type="transmembrane region" description="Helical" evidence="2">
    <location>
        <begin position="121"/>
        <end position="140"/>
    </location>
</feature>
<sequence>MESIVLEVISGNRSPYRSNAVLPSENNSNNNTASDVRSRRQRNRYSIDERSLNNSALQLLQQYDILSMEEAREAEYQQREKAFRRSRSSFFLLFIAIGNLVVVHSELFCYVILVLNHMRSANVLSLFCPLMVFLWAMLSVPRPTKTFWITLITYTEVSASATVFVSPSEDRTYPLLGFD</sequence>
<evidence type="ECO:0000259" key="3">
    <source>
        <dbReference type="Pfam" id="PF23188"/>
    </source>
</evidence>
<dbReference type="PANTHER" id="PTHR47049">
    <property type="entry name" value="PIEZO-TYPE MECHANOSENSITIVE ION CHANNEL HOMOLOG"/>
    <property type="match status" value="1"/>
</dbReference>
<keyword evidence="2" id="KW-0812">Transmembrane</keyword>
<feature type="compositionally biased region" description="Polar residues" evidence="1">
    <location>
        <begin position="24"/>
        <end position="35"/>
    </location>
</feature>
<keyword evidence="5" id="KW-1185">Reference proteome</keyword>
<keyword evidence="2" id="KW-1133">Transmembrane helix</keyword>
<dbReference type="Pfam" id="PF23188">
    <property type="entry name" value="THU_Piezo1"/>
    <property type="match status" value="1"/>
</dbReference>
<accession>A0A3P7P4C1</accession>
<dbReference type="GO" id="GO:0008381">
    <property type="term" value="F:mechanosensitive monoatomic ion channel activity"/>
    <property type="evidence" value="ECO:0007669"/>
    <property type="project" value="InterPro"/>
</dbReference>
<dbReference type="EMBL" id="UYRU01108701">
    <property type="protein sequence ID" value="VDN43658.1"/>
    <property type="molecule type" value="Genomic_DNA"/>
</dbReference>
<evidence type="ECO:0000256" key="1">
    <source>
        <dbReference type="SAM" id="MobiDB-lite"/>
    </source>
</evidence>
<feature type="domain" description="Piezo transmembrane helical unit" evidence="3">
    <location>
        <begin position="103"/>
        <end position="158"/>
    </location>
</feature>
<dbReference type="Proteomes" id="UP000281553">
    <property type="component" value="Unassembled WGS sequence"/>
</dbReference>
<proteinExistence type="predicted"/>
<name>A0A3P7P4C1_DIBLA</name>
<feature type="region of interest" description="Disordered" evidence="1">
    <location>
        <begin position="18"/>
        <end position="41"/>
    </location>
</feature>
<dbReference type="InterPro" id="IPR027272">
    <property type="entry name" value="Piezo"/>
</dbReference>
<dbReference type="OrthoDB" id="303066at2759"/>
<evidence type="ECO:0000313" key="5">
    <source>
        <dbReference type="Proteomes" id="UP000281553"/>
    </source>
</evidence>
<keyword evidence="2" id="KW-0472">Membrane</keyword>
<gene>
    <name evidence="4" type="ORF">DILT_LOCUS19146</name>
</gene>
<organism evidence="4 5">
    <name type="scientific">Dibothriocephalus latus</name>
    <name type="common">Fish tapeworm</name>
    <name type="synonym">Diphyllobothrium latum</name>
    <dbReference type="NCBI Taxonomy" id="60516"/>
    <lineage>
        <taxon>Eukaryota</taxon>
        <taxon>Metazoa</taxon>
        <taxon>Spiralia</taxon>
        <taxon>Lophotrochozoa</taxon>
        <taxon>Platyhelminthes</taxon>
        <taxon>Cestoda</taxon>
        <taxon>Eucestoda</taxon>
        <taxon>Diphyllobothriidea</taxon>
        <taxon>Diphyllobothriidae</taxon>
        <taxon>Dibothriocephalus</taxon>
    </lineage>
</organism>
<evidence type="ECO:0000256" key="2">
    <source>
        <dbReference type="SAM" id="Phobius"/>
    </source>
</evidence>
<feature type="transmembrane region" description="Helical" evidence="2">
    <location>
        <begin position="90"/>
        <end position="115"/>
    </location>
</feature>
<dbReference type="PANTHER" id="PTHR47049:SF2">
    <property type="entry name" value="PIEZO-TYPE MECHANOSENSITIVE ION CHANNEL HOMOLOG"/>
    <property type="match status" value="1"/>
</dbReference>
<dbReference type="InterPro" id="IPR056768">
    <property type="entry name" value="THU_Piezo"/>
</dbReference>
<dbReference type="AlphaFoldDB" id="A0A3P7P4C1"/>
<dbReference type="GO" id="GO:0016020">
    <property type="term" value="C:membrane"/>
    <property type="evidence" value="ECO:0007669"/>
    <property type="project" value="InterPro"/>
</dbReference>
<evidence type="ECO:0000313" key="4">
    <source>
        <dbReference type="EMBL" id="VDN43658.1"/>
    </source>
</evidence>